<name>A0A9D1PGA8_9FIRM</name>
<dbReference type="EMBL" id="DXIE01000013">
    <property type="protein sequence ID" value="HIV61519.1"/>
    <property type="molecule type" value="Genomic_DNA"/>
</dbReference>
<proteinExistence type="predicted"/>
<dbReference type="InterPro" id="IPR051922">
    <property type="entry name" value="Bact_Sporulation_Assoc"/>
</dbReference>
<protein>
    <submittedName>
        <fullName evidence="3">SpoIID/LytB domain-containing protein</fullName>
    </submittedName>
</protein>
<feature type="chain" id="PRO_5038586087" evidence="1">
    <location>
        <begin position="23"/>
        <end position="447"/>
    </location>
</feature>
<evidence type="ECO:0000256" key="1">
    <source>
        <dbReference type="SAM" id="SignalP"/>
    </source>
</evidence>
<reference evidence="3" key="1">
    <citation type="journal article" date="2021" name="PeerJ">
        <title>Extensive microbial diversity within the chicken gut microbiome revealed by metagenomics and culture.</title>
        <authorList>
            <person name="Gilroy R."/>
            <person name="Ravi A."/>
            <person name="Getino M."/>
            <person name="Pursley I."/>
            <person name="Horton D.L."/>
            <person name="Alikhan N.F."/>
            <person name="Baker D."/>
            <person name="Gharbi K."/>
            <person name="Hall N."/>
            <person name="Watson M."/>
            <person name="Adriaenssens E.M."/>
            <person name="Foster-Nyarko E."/>
            <person name="Jarju S."/>
            <person name="Secka A."/>
            <person name="Antonio M."/>
            <person name="Oren A."/>
            <person name="Chaudhuri R.R."/>
            <person name="La Ragione R."/>
            <person name="Hildebrand F."/>
            <person name="Pallen M.J."/>
        </authorList>
    </citation>
    <scope>NUCLEOTIDE SEQUENCE</scope>
    <source>
        <strain evidence="3">CHK193-4272</strain>
    </source>
</reference>
<dbReference type="GO" id="GO:0030435">
    <property type="term" value="P:sporulation resulting in formation of a cellular spore"/>
    <property type="evidence" value="ECO:0007669"/>
    <property type="project" value="InterPro"/>
</dbReference>
<comment type="caution">
    <text evidence="3">The sequence shown here is derived from an EMBL/GenBank/DDBJ whole genome shotgun (WGS) entry which is preliminary data.</text>
</comment>
<accession>A0A9D1PGA8</accession>
<dbReference type="NCBIfam" id="TIGR02669">
    <property type="entry name" value="SpoIID_LytB"/>
    <property type="match status" value="1"/>
</dbReference>
<evidence type="ECO:0000313" key="4">
    <source>
        <dbReference type="Proteomes" id="UP000886808"/>
    </source>
</evidence>
<evidence type="ECO:0000313" key="3">
    <source>
        <dbReference type="EMBL" id="HIV61519.1"/>
    </source>
</evidence>
<dbReference type="InterPro" id="IPR013693">
    <property type="entry name" value="SpoIID/LytB_N"/>
</dbReference>
<feature type="signal peptide" evidence="1">
    <location>
        <begin position="1"/>
        <end position="22"/>
    </location>
</feature>
<evidence type="ECO:0000259" key="2">
    <source>
        <dbReference type="Pfam" id="PF08486"/>
    </source>
</evidence>
<feature type="domain" description="Sporulation stage II protein D amidase enhancer LytB N-terminal" evidence="2">
    <location>
        <begin position="123"/>
        <end position="213"/>
    </location>
</feature>
<dbReference type="Pfam" id="PF08486">
    <property type="entry name" value="SpoIID"/>
    <property type="match status" value="1"/>
</dbReference>
<gene>
    <name evidence="3" type="ORF">H9746_01520</name>
</gene>
<reference evidence="3" key="2">
    <citation type="submission" date="2021-04" db="EMBL/GenBank/DDBJ databases">
        <authorList>
            <person name="Gilroy R."/>
        </authorList>
    </citation>
    <scope>NUCLEOTIDE SEQUENCE</scope>
    <source>
        <strain evidence="3">CHK193-4272</strain>
    </source>
</reference>
<dbReference type="PANTHER" id="PTHR30032:SF4">
    <property type="entry name" value="AMIDASE ENHANCER"/>
    <property type="match status" value="1"/>
</dbReference>
<dbReference type="Proteomes" id="UP000886808">
    <property type="component" value="Unassembled WGS sequence"/>
</dbReference>
<dbReference type="PANTHER" id="PTHR30032">
    <property type="entry name" value="N-ACETYLMURAMOYL-L-ALANINE AMIDASE-RELATED"/>
    <property type="match status" value="1"/>
</dbReference>
<dbReference type="InterPro" id="IPR013486">
    <property type="entry name" value="SpoIID/LytB"/>
</dbReference>
<organism evidence="3 4">
    <name type="scientific">Candidatus Butyricicoccus avistercoris</name>
    <dbReference type="NCBI Taxonomy" id="2838518"/>
    <lineage>
        <taxon>Bacteria</taxon>
        <taxon>Bacillati</taxon>
        <taxon>Bacillota</taxon>
        <taxon>Clostridia</taxon>
        <taxon>Eubacteriales</taxon>
        <taxon>Butyricicoccaceae</taxon>
        <taxon>Butyricicoccus</taxon>
    </lineage>
</organism>
<keyword evidence="1" id="KW-0732">Signal</keyword>
<dbReference type="GO" id="GO:0030288">
    <property type="term" value="C:outer membrane-bounded periplasmic space"/>
    <property type="evidence" value="ECO:0007669"/>
    <property type="project" value="TreeGrafter"/>
</dbReference>
<sequence length="447" mass="47249">MKRIFCSLFALVVICVSSSAEAAYTNIIRVGLAYGSTAKATATIKSESGFKLGSMNNLTFNSEATTNETTLNITYSNGTYNVTNSSGKNVYSGANVAAEAISGTTNFDGYNYYGAFGFNAESSGKLTVINYANIEDYVKGVLPYEMSASWPIEALKAQAVCARSFVLGNLNKHKSYGFDVCNTTNCQVYHGTERADANTNSAADQTKGQILMYDGKLAVGYFFSSSGGATENNENVWGGTPIPYLRGVVDIYEDASASSKNTWSVTLTAEQVASKLKSAGYSIGTVADVKVTKRTEMNNVNEVTVTDTTGKSVVIKNDKVRTVFGLNSIRYTINGDDSSSGGSTSGGVYVNGSSVADGSFYAIGANGTKTYIGSVNGKTAITGSGTEKVTVSSAARATTSNTYTFSGTGWGHNVGMSQYGARSMAKMGFNYTDILKFYFTGVTISQM</sequence>
<dbReference type="AlphaFoldDB" id="A0A9D1PGA8"/>